<dbReference type="EMBL" id="MT394523">
    <property type="protein sequence ID" value="UOF70455.1"/>
    <property type="molecule type" value="Genomic_DNA"/>
</dbReference>
<gene>
    <name evidence="2" type="primary">ATP8</name>
</gene>
<proteinExistence type="predicted"/>
<dbReference type="AlphaFoldDB" id="A0A8T9JBV1"/>
<feature type="transmembrane region" description="Helical" evidence="1">
    <location>
        <begin position="12"/>
        <end position="31"/>
    </location>
</feature>
<evidence type="ECO:0000313" key="2">
    <source>
        <dbReference type="EMBL" id="UOF70455.1"/>
    </source>
</evidence>
<keyword evidence="1" id="KW-0472">Membrane</keyword>
<keyword evidence="1" id="KW-0812">Transmembrane</keyword>
<keyword evidence="2" id="KW-0496">Mitochondrion</keyword>
<sequence>MPQMFPMSWMMMFITFVVMYLLTTIFINYNYSHSPLLTSTTLLKQKLSWKW</sequence>
<geneLocation type="mitochondrion" evidence="2"/>
<keyword evidence="1" id="KW-1133">Transmembrane helix</keyword>
<evidence type="ECO:0000256" key="1">
    <source>
        <dbReference type="SAM" id="Phobius"/>
    </source>
</evidence>
<dbReference type="CTD" id="4509"/>
<dbReference type="GeneID" id="71887407"/>
<dbReference type="RefSeq" id="YP_010352972.1">
    <property type="nucleotide sequence ID" value="NC_062687.1"/>
</dbReference>
<name>A0A8T9JBV1_9MYRI</name>
<protein>
    <submittedName>
        <fullName evidence="2">ATP synthase F0 subunit 8</fullName>
    </submittedName>
</protein>
<organism evidence="2">
    <name type="scientific">Tropostreptus austerus</name>
    <dbReference type="NCBI Taxonomy" id="2931679"/>
    <lineage>
        <taxon>Eukaryota</taxon>
        <taxon>Metazoa</taxon>
        <taxon>Ecdysozoa</taxon>
        <taxon>Arthropoda</taxon>
        <taxon>Myriapoda</taxon>
        <taxon>Diplopoda</taxon>
        <taxon>Helminthomorpha</taxon>
        <taxon>Spirostreptida</taxon>
        <taxon>Spirostreptidae</taxon>
        <taxon>Tropostreptus</taxon>
    </lineage>
</organism>
<accession>A0A8T9JBV1</accession>
<reference evidence="2" key="1">
    <citation type="submission" date="2020-04" db="EMBL/GenBank/DDBJ databases">
        <title>Complete mitochondrial genomes from museum specimens uncover millipede evolution in the Eastern Arc Mountains.</title>
        <authorList>
            <person name="Margaryan A."/>
        </authorList>
    </citation>
    <scope>NUCLEOTIDE SEQUENCE</scope>
</reference>